<dbReference type="FunFam" id="3.20.20.100:FF:000006">
    <property type="entry name" value="Aldo-keto reductase family 1 member A1"/>
    <property type="match status" value="1"/>
</dbReference>
<evidence type="ECO:0000313" key="9">
    <source>
        <dbReference type="Proteomes" id="UP000015104"/>
    </source>
</evidence>
<keyword evidence="3" id="KW-0560">Oxidoreductase</keyword>
<dbReference type="InterPro" id="IPR018170">
    <property type="entry name" value="Aldo/ket_reductase_CS"/>
</dbReference>
<dbReference type="AlphaFoldDB" id="T1L0H1"/>
<dbReference type="EMBL" id="CAEY01000864">
    <property type="status" value="NOT_ANNOTATED_CDS"/>
    <property type="molecule type" value="Genomic_DNA"/>
</dbReference>
<feature type="binding site" evidence="5">
    <location>
        <position position="116"/>
    </location>
    <ligand>
        <name>substrate</name>
    </ligand>
</feature>
<accession>T1L0H1</accession>
<evidence type="ECO:0000256" key="1">
    <source>
        <dbReference type="ARBA" id="ARBA00007905"/>
    </source>
</evidence>
<evidence type="ECO:0000256" key="2">
    <source>
        <dbReference type="ARBA" id="ARBA00022857"/>
    </source>
</evidence>
<dbReference type="PROSITE" id="PS00062">
    <property type="entry name" value="ALDOKETO_REDUCTASE_2"/>
    <property type="match status" value="1"/>
</dbReference>
<dbReference type="PROSITE" id="PS00063">
    <property type="entry name" value="ALDOKETO_REDUCTASE_3"/>
    <property type="match status" value="1"/>
</dbReference>
<evidence type="ECO:0000313" key="8">
    <source>
        <dbReference type="EnsemblMetazoa" id="tetur30g00660.1"/>
    </source>
</evidence>
<dbReference type="Pfam" id="PF00248">
    <property type="entry name" value="Aldo_ket_red"/>
    <property type="match status" value="1"/>
</dbReference>
<reference evidence="9" key="1">
    <citation type="submission" date="2011-08" db="EMBL/GenBank/DDBJ databases">
        <authorList>
            <person name="Rombauts S."/>
        </authorList>
    </citation>
    <scope>NUCLEOTIDE SEQUENCE</scope>
    <source>
        <strain evidence="9">London</strain>
    </source>
</reference>
<dbReference type="EnsemblMetazoa" id="tetur30g00660.1">
    <property type="protein sequence ID" value="tetur30g00660.1"/>
    <property type="gene ID" value="tetur30g00660"/>
</dbReference>
<dbReference type="GO" id="GO:0016491">
    <property type="term" value="F:oxidoreductase activity"/>
    <property type="evidence" value="ECO:0007669"/>
    <property type="project" value="UniProtKB-KW"/>
</dbReference>
<feature type="active site" description="Proton donor" evidence="4">
    <location>
        <position position="54"/>
    </location>
</feature>
<dbReference type="Gene3D" id="3.20.20.100">
    <property type="entry name" value="NADP-dependent oxidoreductase domain"/>
    <property type="match status" value="1"/>
</dbReference>
<feature type="domain" description="NADP-dependent oxidoreductase" evidence="7">
    <location>
        <begin position="20"/>
        <end position="296"/>
    </location>
</feature>
<dbReference type="HOGENOM" id="CLU_023205_0_0_1"/>
<keyword evidence="9" id="KW-1185">Reference proteome</keyword>
<dbReference type="eggNOG" id="KOG1577">
    <property type="taxonomic scope" value="Eukaryota"/>
</dbReference>
<dbReference type="InterPro" id="IPR020471">
    <property type="entry name" value="AKR"/>
</dbReference>
<organism evidence="8 9">
    <name type="scientific">Tetranychus urticae</name>
    <name type="common">Two-spotted spider mite</name>
    <dbReference type="NCBI Taxonomy" id="32264"/>
    <lineage>
        <taxon>Eukaryota</taxon>
        <taxon>Metazoa</taxon>
        <taxon>Ecdysozoa</taxon>
        <taxon>Arthropoda</taxon>
        <taxon>Chelicerata</taxon>
        <taxon>Arachnida</taxon>
        <taxon>Acari</taxon>
        <taxon>Acariformes</taxon>
        <taxon>Trombidiformes</taxon>
        <taxon>Prostigmata</taxon>
        <taxon>Eleutherengona</taxon>
        <taxon>Raphignathae</taxon>
        <taxon>Tetranychoidea</taxon>
        <taxon>Tetranychidae</taxon>
        <taxon>Tetranychus</taxon>
    </lineage>
</organism>
<protein>
    <recommendedName>
        <fullName evidence="7">NADP-dependent oxidoreductase domain-containing protein</fullName>
    </recommendedName>
</protein>
<dbReference type="PANTHER" id="PTHR11732">
    <property type="entry name" value="ALDO/KETO REDUCTASE"/>
    <property type="match status" value="1"/>
</dbReference>
<feature type="site" description="Lowers pKa of active site Tyr" evidence="6">
    <location>
        <position position="83"/>
    </location>
</feature>
<evidence type="ECO:0000256" key="4">
    <source>
        <dbReference type="PIRSR" id="PIRSR000097-1"/>
    </source>
</evidence>
<name>T1L0H1_TETUR</name>
<sequence length="319" mass="36214">MADVNLHSMLLPNGFKIPYLGLGTWKSEKGKVKEAVKYALLEAGYRHIDCALLYQNEDEVGQALKEVFQSNLVKREDIFITSKCWNTYHSRSRVIECCKESLTSLGIDYLDLYLVHWPTGFKEGNGIFPRDEQGKIVYSDVDYLETWKGMEDVQKAGLAKSIGVSNFNSQQIDRILANCEIKPVINQIEVHPYLSQQPLINFCKQRGIDITAYSPLGSPDRPGAAPGETTLLNDSTILNIAKNHNKTAAQILLRFAVQRDLIVIPKSVTPARIKENSQIFDFELTKDEMELIHNLNQDKRFITAETLSDHPYFPFSIPY</sequence>
<comment type="similarity">
    <text evidence="1">Belongs to the aldo/keto reductase family.</text>
</comment>
<dbReference type="SUPFAM" id="SSF51430">
    <property type="entry name" value="NAD(P)-linked oxidoreductase"/>
    <property type="match status" value="1"/>
</dbReference>
<evidence type="ECO:0000256" key="6">
    <source>
        <dbReference type="PIRSR" id="PIRSR000097-3"/>
    </source>
</evidence>
<dbReference type="InterPro" id="IPR036812">
    <property type="entry name" value="NAD(P)_OxRdtase_dom_sf"/>
</dbReference>
<dbReference type="Proteomes" id="UP000015104">
    <property type="component" value="Unassembled WGS sequence"/>
</dbReference>
<dbReference type="PRINTS" id="PR00069">
    <property type="entry name" value="ALDKETRDTASE"/>
</dbReference>
<keyword evidence="2" id="KW-0521">NADP</keyword>
<proteinExistence type="inferred from homology"/>
<evidence type="ECO:0000259" key="7">
    <source>
        <dbReference type="Pfam" id="PF00248"/>
    </source>
</evidence>
<evidence type="ECO:0000256" key="3">
    <source>
        <dbReference type="ARBA" id="ARBA00023002"/>
    </source>
</evidence>
<reference evidence="8" key="2">
    <citation type="submission" date="2015-06" db="UniProtKB">
        <authorList>
            <consortium name="EnsemblMetazoa"/>
        </authorList>
    </citation>
    <scope>IDENTIFICATION</scope>
</reference>
<dbReference type="PIRSF" id="PIRSF000097">
    <property type="entry name" value="AKR"/>
    <property type="match status" value="1"/>
</dbReference>
<evidence type="ECO:0000256" key="5">
    <source>
        <dbReference type="PIRSR" id="PIRSR000097-2"/>
    </source>
</evidence>
<dbReference type="STRING" id="32264.T1L0H1"/>
<dbReference type="InterPro" id="IPR023210">
    <property type="entry name" value="NADP_OxRdtase_dom"/>
</dbReference>
<dbReference type="PROSITE" id="PS00798">
    <property type="entry name" value="ALDOKETO_REDUCTASE_1"/>
    <property type="match status" value="1"/>
</dbReference>